<evidence type="ECO:0000313" key="1">
    <source>
        <dbReference type="EMBL" id="ORY56285.1"/>
    </source>
</evidence>
<name>A0A1Y2DC87_9FUNG</name>
<keyword evidence="2" id="KW-1185">Reference proteome</keyword>
<accession>A0A1Y2DC87</accession>
<comment type="caution">
    <text evidence="1">The sequence shown here is derived from an EMBL/GenBank/DDBJ whole genome shotgun (WGS) entry which is preliminary data.</text>
</comment>
<protein>
    <submittedName>
        <fullName evidence="1">Uncharacterized protein</fullName>
    </submittedName>
</protein>
<dbReference type="Proteomes" id="UP000193920">
    <property type="component" value="Unassembled WGS sequence"/>
</dbReference>
<dbReference type="EMBL" id="MCOG01000074">
    <property type="protein sequence ID" value="ORY56285.1"/>
    <property type="molecule type" value="Genomic_DNA"/>
</dbReference>
<reference evidence="1 2" key="1">
    <citation type="submission" date="2016-08" db="EMBL/GenBank/DDBJ databases">
        <title>A Parts List for Fungal Cellulosomes Revealed by Comparative Genomics.</title>
        <authorList>
            <consortium name="DOE Joint Genome Institute"/>
            <person name="Haitjema C.H."/>
            <person name="Gilmore S.P."/>
            <person name="Henske J.K."/>
            <person name="Solomon K.V."/>
            <person name="De Groot R."/>
            <person name="Kuo A."/>
            <person name="Mondo S.J."/>
            <person name="Salamov A.A."/>
            <person name="Labutti K."/>
            <person name="Zhao Z."/>
            <person name="Chiniquy J."/>
            <person name="Barry K."/>
            <person name="Brewer H.M."/>
            <person name="Purvine S.O."/>
            <person name="Wright A.T."/>
            <person name="Boxma B."/>
            <person name="Van Alen T."/>
            <person name="Hackstein J.H."/>
            <person name="Baker S.E."/>
            <person name="Grigoriev I.V."/>
            <person name="O'Malley M.A."/>
        </authorList>
    </citation>
    <scope>NUCLEOTIDE SEQUENCE [LARGE SCALE GENOMIC DNA]</scope>
    <source>
        <strain evidence="1 2">G1</strain>
    </source>
</reference>
<dbReference type="AlphaFoldDB" id="A0A1Y2DC87"/>
<evidence type="ECO:0000313" key="2">
    <source>
        <dbReference type="Proteomes" id="UP000193920"/>
    </source>
</evidence>
<gene>
    <name evidence="1" type="ORF">LY90DRAFT_506864</name>
</gene>
<sequence length="214" mass="25762">MFLFVAEKFNESIEYKSYKGKDNGIISDTSLSPAINIIETKYPMFPIEKKSQSFLSFLRKIISTAQRASNIFAHGIFKISSNCGYQVFITRTYVKELDSECLEYKYNNFLEFLEYFEITYLKDYEIKYWNYYDDIEHITINASELFNNYLNDLFPKEKSHFYTFLLTLKKVNSLFYDDYKMRRSEAWEKKKKKKTEKKLIQIDEIHALIKYTKI</sequence>
<proteinExistence type="predicted"/>
<organism evidence="1 2">
    <name type="scientific">Neocallimastix californiae</name>
    <dbReference type="NCBI Taxonomy" id="1754190"/>
    <lineage>
        <taxon>Eukaryota</taxon>
        <taxon>Fungi</taxon>
        <taxon>Fungi incertae sedis</taxon>
        <taxon>Chytridiomycota</taxon>
        <taxon>Chytridiomycota incertae sedis</taxon>
        <taxon>Neocallimastigomycetes</taxon>
        <taxon>Neocallimastigales</taxon>
        <taxon>Neocallimastigaceae</taxon>
        <taxon>Neocallimastix</taxon>
    </lineage>
</organism>